<evidence type="ECO:0000313" key="5">
    <source>
        <dbReference type="EMBL" id="QLG63301.1"/>
    </source>
</evidence>
<evidence type="ECO:0000259" key="4">
    <source>
        <dbReference type="Pfam" id="PF03404"/>
    </source>
</evidence>
<dbReference type="SUPFAM" id="SSF81296">
    <property type="entry name" value="E set domains"/>
    <property type="match status" value="1"/>
</dbReference>
<dbReference type="Gene3D" id="2.60.40.650">
    <property type="match status" value="1"/>
</dbReference>
<dbReference type="AlphaFoldDB" id="A0A7D5QF98"/>
<keyword evidence="2" id="KW-0812">Transmembrane</keyword>
<evidence type="ECO:0000313" key="6">
    <source>
        <dbReference type="Proteomes" id="UP000509626"/>
    </source>
</evidence>
<feature type="transmembrane region" description="Helical" evidence="2">
    <location>
        <begin position="65"/>
        <end position="86"/>
    </location>
</feature>
<keyword evidence="6" id="KW-1185">Reference proteome</keyword>
<dbReference type="PANTHER" id="PTHR19372:SF7">
    <property type="entry name" value="SULFITE OXIDASE, MITOCHONDRIAL"/>
    <property type="match status" value="1"/>
</dbReference>
<dbReference type="RefSeq" id="WP_179269886.1">
    <property type="nucleotide sequence ID" value="NZ_CP058579.1"/>
</dbReference>
<dbReference type="GO" id="GO:0043546">
    <property type="term" value="F:molybdopterin cofactor binding"/>
    <property type="evidence" value="ECO:0007669"/>
    <property type="project" value="TreeGrafter"/>
</dbReference>
<sequence>MRKPTVSLTLVALASGTGVLAGSFLAAGFTDRWVVLALARTAFFLAPDALVAFGIQRLGDAAQPLLVAGAALAGVLLFGALALGTLSGGRALDREPAETAFAVGAVQAVAAFALAVAPVPALAGGAVGAAVAGLGGPGTTEGVDVARRDLLRSAGGAAIAVGVAAALGVGRAGGPGGGDDVPDGPVEDPLVRRLLGTAAERSLAVADVEPLVSEEFYRVDINPSDPEVDADSWGLRVGGAVETERRYDLADLAGRPAEHRFVTLRCVGERLNGTKMDTALWTGVPMANVLAEVGVPEDEPCCVFLRAADGYYQEFPLEALESALLAYRMNGRPLPTAHGHPVRVLVPGHWGEINVKWLTEIEVIREERRGYWEERGWNGTGPVNTVAKLHGVETADGRVTVGGHAYAGTRGVAAVEVSTDGGDAWTEAELSEPLPGSTSADADPEGEDPEAGEAADAWRMWRHEYRADDPHEVVVRAVEADGTVQPAEEADAFPNGASGWVSRDVSP</sequence>
<dbReference type="InterPro" id="IPR005066">
    <property type="entry name" value="MoCF_OxRdtse_dimer"/>
</dbReference>
<organism evidence="5 6">
    <name type="scientific">Halorarum salinum</name>
    <dbReference type="NCBI Taxonomy" id="2743089"/>
    <lineage>
        <taxon>Archaea</taxon>
        <taxon>Methanobacteriati</taxon>
        <taxon>Methanobacteriota</taxon>
        <taxon>Stenosarchaea group</taxon>
        <taxon>Halobacteria</taxon>
        <taxon>Halobacteriales</taxon>
        <taxon>Haloferacaceae</taxon>
        <taxon>Halorarum</taxon>
    </lineage>
</organism>
<dbReference type="KEGG" id="halu:HUG12_16810"/>
<dbReference type="InterPro" id="IPR000572">
    <property type="entry name" value="OxRdtase_Mopterin-bd_dom"/>
</dbReference>
<dbReference type="GO" id="GO:0008482">
    <property type="term" value="F:sulfite oxidase activity"/>
    <property type="evidence" value="ECO:0007669"/>
    <property type="project" value="TreeGrafter"/>
</dbReference>
<accession>A0A7D5QF98</accession>
<dbReference type="OrthoDB" id="9576at2157"/>
<feature type="domain" description="Moybdenum cofactor oxidoreductase dimerisation" evidence="4">
    <location>
        <begin position="394"/>
        <end position="488"/>
    </location>
</feature>
<keyword evidence="2" id="KW-1133">Transmembrane helix</keyword>
<proteinExistence type="predicted"/>
<feature type="region of interest" description="Disordered" evidence="1">
    <location>
        <begin position="427"/>
        <end position="454"/>
    </location>
</feature>
<dbReference type="GeneID" id="56039155"/>
<dbReference type="GO" id="GO:0006790">
    <property type="term" value="P:sulfur compound metabolic process"/>
    <property type="evidence" value="ECO:0007669"/>
    <property type="project" value="TreeGrafter"/>
</dbReference>
<protein>
    <submittedName>
        <fullName evidence="5">Molybdopterin-dependent oxidoreductase</fullName>
    </submittedName>
</protein>
<feature type="compositionally biased region" description="Acidic residues" evidence="1">
    <location>
        <begin position="442"/>
        <end position="453"/>
    </location>
</feature>
<evidence type="ECO:0000256" key="1">
    <source>
        <dbReference type="SAM" id="MobiDB-lite"/>
    </source>
</evidence>
<dbReference type="Proteomes" id="UP000509626">
    <property type="component" value="Chromosome"/>
</dbReference>
<feature type="region of interest" description="Disordered" evidence="1">
    <location>
        <begin position="480"/>
        <end position="507"/>
    </location>
</feature>
<dbReference type="PANTHER" id="PTHR19372">
    <property type="entry name" value="SULFITE REDUCTASE"/>
    <property type="match status" value="1"/>
</dbReference>
<feature type="domain" description="Oxidoreductase molybdopterin-binding" evidence="3">
    <location>
        <begin position="226"/>
        <end position="372"/>
    </location>
</feature>
<dbReference type="GO" id="GO:0030151">
    <property type="term" value="F:molybdenum ion binding"/>
    <property type="evidence" value="ECO:0007669"/>
    <property type="project" value="InterPro"/>
</dbReference>
<dbReference type="Pfam" id="PF00174">
    <property type="entry name" value="Oxidored_molyb"/>
    <property type="match status" value="1"/>
</dbReference>
<reference evidence="5 6" key="1">
    <citation type="submission" date="2020-06" db="EMBL/GenBank/DDBJ databases">
        <title>NJ-3-1, isolated from saline soil.</title>
        <authorList>
            <person name="Cui H.L."/>
            <person name="Shi X."/>
        </authorList>
    </citation>
    <scope>NUCLEOTIDE SEQUENCE [LARGE SCALE GENOMIC DNA]</scope>
    <source>
        <strain evidence="5 6">NJ-3-1</strain>
    </source>
</reference>
<keyword evidence="2" id="KW-0472">Membrane</keyword>
<dbReference type="GO" id="GO:0020037">
    <property type="term" value="F:heme binding"/>
    <property type="evidence" value="ECO:0007669"/>
    <property type="project" value="TreeGrafter"/>
</dbReference>
<dbReference type="Gene3D" id="3.90.420.10">
    <property type="entry name" value="Oxidoreductase, molybdopterin-binding domain"/>
    <property type="match status" value="1"/>
</dbReference>
<dbReference type="EMBL" id="CP058579">
    <property type="protein sequence ID" value="QLG63301.1"/>
    <property type="molecule type" value="Genomic_DNA"/>
</dbReference>
<evidence type="ECO:0000256" key="2">
    <source>
        <dbReference type="SAM" id="Phobius"/>
    </source>
</evidence>
<dbReference type="SUPFAM" id="SSF56524">
    <property type="entry name" value="Oxidoreductase molybdopterin-binding domain"/>
    <property type="match status" value="1"/>
</dbReference>
<gene>
    <name evidence="5" type="ORF">HUG12_16810</name>
</gene>
<feature type="transmembrane region" description="Helical" evidence="2">
    <location>
        <begin position="31"/>
        <end position="53"/>
    </location>
</feature>
<dbReference type="InterPro" id="IPR014756">
    <property type="entry name" value="Ig_E-set"/>
</dbReference>
<dbReference type="InterPro" id="IPR036374">
    <property type="entry name" value="OxRdtase_Mopterin-bd_sf"/>
</dbReference>
<name>A0A7D5QF98_9EURY</name>
<evidence type="ECO:0000259" key="3">
    <source>
        <dbReference type="Pfam" id="PF00174"/>
    </source>
</evidence>
<dbReference type="Pfam" id="PF03404">
    <property type="entry name" value="Mo-co_dimer"/>
    <property type="match status" value="1"/>
</dbReference>